<dbReference type="InterPro" id="IPR045010">
    <property type="entry name" value="MDR_fam"/>
</dbReference>
<dbReference type="Gene3D" id="3.90.180.10">
    <property type="entry name" value="Medium-chain alcohol dehydrogenases, catalytic domain"/>
    <property type="match status" value="1"/>
</dbReference>
<evidence type="ECO:0000313" key="4">
    <source>
        <dbReference type="Proteomes" id="UP000248257"/>
    </source>
</evidence>
<sequence>MHNPSVRFPRRPIRERIMTEKTLEAVVLAKRPDGSITPDVFATVERLWPAIKEGDVLTRTLFASVDPYMRGILNEGRTYREGLAVGDMIPGETVGQVIQSKHPAFREGAVVSGAFGWATVLATPGDRLVRVPDDVPPSTYLGVLGMPGTTAYSGMTDIGQPKAGETVVISAASGPVGATAGQIARRAGARVIGIAGSVEKCAWVTEIAGFDGCINHHENLDEQLDALCPDGVDVYYENVGGTVGQAVIRRLRNHARVPICGLVADYNDRDYSGLAHAPTISAAMLLFRRARIEGFIVGDRPERFAEWRALATPWVQEGSLVYKEQIVKGLDQAPLALVGQLSGQNFGKLLVQVADVPTNHE</sequence>
<organism evidence="3 4">
    <name type="scientific">Komagataeibacter xylinus</name>
    <name type="common">Gluconacetobacter xylinus</name>
    <dbReference type="NCBI Taxonomy" id="28448"/>
    <lineage>
        <taxon>Bacteria</taxon>
        <taxon>Pseudomonadati</taxon>
        <taxon>Pseudomonadota</taxon>
        <taxon>Alphaproteobacteria</taxon>
        <taxon>Acetobacterales</taxon>
        <taxon>Acetobacteraceae</taxon>
        <taxon>Komagataeibacter</taxon>
    </lineage>
</organism>
<feature type="domain" description="Enoyl reductase (ER)" evidence="2">
    <location>
        <begin position="54"/>
        <end position="351"/>
    </location>
</feature>
<reference evidence="3 4" key="1">
    <citation type="submission" date="2017-07" db="EMBL/GenBank/DDBJ databases">
        <title>A draft genome sequence of Komagataeibacter xylinus LMG 1515.</title>
        <authorList>
            <person name="Skraban J."/>
            <person name="Cleenwerck I."/>
            <person name="Vandamme P."/>
            <person name="Trcek J."/>
        </authorList>
    </citation>
    <scope>NUCLEOTIDE SEQUENCE [LARGE SCALE GENOMIC DNA]</scope>
    <source>
        <strain evidence="3 4">LMG 1515</strain>
    </source>
</reference>
<dbReference type="InterPro" id="IPR041694">
    <property type="entry name" value="ADH_N_2"/>
</dbReference>
<dbReference type="Gene3D" id="3.40.50.720">
    <property type="entry name" value="NAD(P)-binding Rossmann-like Domain"/>
    <property type="match status" value="1"/>
</dbReference>
<dbReference type="Pfam" id="PF00107">
    <property type="entry name" value="ADH_zinc_N"/>
    <property type="match status" value="1"/>
</dbReference>
<dbReference type="SUPFAM" id="SSF50129">
    <property type="entry name" value="GroES-like"/>
    <property type="match status" value="1"/>
</dbReference>
<proteinExistence type="predicted"/>
<dbReference type="InterPro" id="IPR013149">
    <property type="entry name" value="ADH-like_C"/>
</dbReference>
<dbReference type="InterPro" id="IPR036291">
    <property type="entry name" value="NAD(P)-bd_dom_sf"/>
</dbReference>
<dbReference type="AlphaFoldDB" id="A0A318PH33"/>
<dbReference type="CDD" id="cd05288">
    <property type="entry name" value="PGDH"/>
    <property type="match status" value="1"/>
</dbReference>
<dbReference type="EMBL" id="NKUC01000093">
    <property type="protein sequence ID" value="PYD55405.1"/>
    <property type="molecule type" value="Genomic_DNA"/>
</dbReference>
<dbReference type="SMART" id="SM00829">
    <property type="entry name" value="PKS_ER"/>
    <property type="match status" value="1"/>
</dbReference>
<name>A0A318PH33_KOMXY</name>
<comment type="caution">
    <text evidence="3">The sequence shown here is derived from an EMBL/GenBank/DDBJ whole genome shotgun (WGS) entry which is preliminary data.</text>
</comment>
<dbReference type="PANTHER" id="PTHR43205:SF7">
    <property type="entry name" value="PROSTAGLANDIN REDUCTASE 1"/>
    <property type="match status" value="1"/>
</dbReference>
<evidence type="ECO:0000313" key="3">
    <source>
        <dbReference type="EMBL" id="PYD55405.1"/>
    </source>
</evidence>
<keyword evidence="4" id="KW-1185">Reference proteome</keyword>
<accession>A0A318PH33</accession>
<dbReference type="SUPFAM" id="SSF51735">
    <property type="entry name" value="NAD(P)-binding Rossmann-fold domains"/>
    <property type="match status" value="1"/>
</dbReference>
<dbReference type="OrthoDB" id="9805663at2"/>
<dbReference type="Pfam" id="PF16884">
    <property type="entry name" value="ADH_N_2"/>
    <property type="match status" value="1"/>
</dbReference>
<dbReference type="PANTHER" id="PTHR43205">
    <property type="entry name" value="PROSTAGLANDIN REDUCTASE"/>
    <property type="match status" value="1"/>
</dbReference>
<dbReference type="GO" id="GO:0016628">
    <property type="term" value="F:oxidoreductase activity, acting on the CH-CH group of donors, NAD or NADP as acceptor"/>
    <property type="evidence" value="ECO:0007669"/>
    <property type="project" value="InterPro"/>
</dbReference>
<dbReference type="FunFam" id="3.40.50.720:FF:000121">
    <property type="entry name" value="Prostaglandin reductase 2"/>
    <property type="match status" value="1"/>
</dbReference>
<dbReference type="Proteomes" id="UP000248257">
    <property type="component" value="Unassembled WGS sequence"/>
</dbReference>
<dbReference type="STRING" id="1220579.GCA_001571345_03418"/>
<dbReference type="InterPro" id="IPR020843">
    <property type="entry name" value="ER"/>
</dbReference>
<keyword evidence="1" id="KW-0560">Oxidoreductase</keyword>
<evidence type="ECO:0000259" key="2">
    <source>
        <dbReference type="SMART" id="SM00829"/>
    </source>
</evidence>
<evidence type="ECO:0000256" key="1">
    <source>
        <dbReference type="ARBA" id="ARBA00023002"/>
    </source>
</evidence>
<dbReference type="InterPro" id="IPR011032">
    <property type="entry name" value="GroES-like_sf"/>
</dbReference>
<gene>
    <name evidence="3" type="ORF">CFR75_16770</name>
</gene>
<protein>
    <submittedName>
        <fullName evidence="3">NADP-dependent oxidoreductase</fullName>
    </submittedName>
</protein>